<evidence type="ECO:0000256" key="2">
    <source>
        <dbReference type="ARBA" id="ARBA00022670"/>
    </source>
</evidence>
<reference evidence="9" key="1">
    <citation type="submission" date="2019-03" db="EMBL/GenBank/DDBJ databases">
        <title>Long read genome sequence of the mycoparasitic Pythium oligandrum ATCC 38472 isolated from sugarbeet rhizosphere.</title>
        <authorList>
            <person name="Gaulin E."/>
        </authorList>
    </citation>
    <scope>NUCLEOTIDE SEQUENCE</scope>
    <source>
        <strain evidence="9">ATCC 38472_TT</strain>
    </source>
</reference>
<dbReference type="GO" id="GO:0004198">
    <property type="term" value="F:calcium-dependent cysteine-type endopeptidase activity"/>
    <property type="evidence" value="ECO:0007669"/>
    <property type="project" value="InterPro"/>
</dbReference>
<evidence type="ECO:0000256" key="7">
    <source>
        <dbReference type="SAM" id="MobiDB-lite"/>
    </source>
</evidence>
<keyword evidence="4 6" id="KW-0788">Thiol protease</keyword>
<feature type="compositionally biased region" description="Basic and acidic residues" evidence="7">
    <location>
        <begin position="581"/>
        <end position="607"/>
    </location>
</feature>
<dbReference type="PANTHER" id="PTHR10183">
    <property type="entry name" value="CALPAIN"/>
    <property type="match status" value="1"/>
</dbReference>
<dbReference type="EMBL" id="SPLM01000041">
    <property type="protein sequence ID" value="TMW64168.1"/>
    <property type="molecule type" value="Genomic_DNA"/>
</dbReference>
<dbReference type="InterPro" id="IPR001300">
    <property type="entry name" value="Peptidase_C2_calpain_cat"/>
</dbReference>
<feature type="active site" evidence="5 6">
    <location>
        <position position="156"/>
    </location>
</feature>
<dbReference type="PROSITE" id="PS00139">
    <property type="entry name" value="THIOL_PROTEASE_CYS"/>
    <property type="match status" value="1"/>
</dbReference>
<dbReference type="SMART" id="SM00230">
    <property type="entry name" value="CysPc"/>
    <property type="match status" value="1"/>
</dbReference>
<feature type="compositionally biased region" description="Polar residues" evidence="7">
    <location>
        <begin position="714"/>
        <end position="730"/>
    </location>
</feature>
<evidence type="ECO:0000256" key="4">
    <source>
        <dbReference type="ARBA" id="ARBA00022807"/>
    </source>
</evidence>
<feature type="compositionally biased region" description="Acidic residues" evidence="7">
    <location>
        <begin position="639"/>
        <end position="651"/>
    </location>
</feature>
<dbReference type="PROSITE" id="PS50203">
    <property type="entry name" value="CALPAIN_CAT"/>
    <property type="match status" value="1"/>
</dbReference>
<feature type="compositionally biased region" description="Basic and acidic residues" evidence="7">
    <location>
        <begin position="652"/>
        <end position="692"/>
    </location>
</feature>
<name>A0A8K1FN06_PYTOL</name>
<evidence type="ECO:0000313" key="9">
    <source>
        <dbReference type="EMBL" id="TMW64168.1"/>
    </source>
</evidence>
<evidence type="ECO:0000313" key="10">
    <source>
        <dbReference type="Proteomes" id="UP000794436"/>
    </source>
</evidence>
<proteinExistence type="inferred from homology"/>
<sequence length="758" mass="86382">MPVTARLMSPVVRSTDETAMPTTTVEPPKSIARAMSTKELQNVVVHDLTERHLHRHASTLIATAGRDVAIRECRAKVEKISNECRRHNVKYRDPHFDLSENMYECLYGLRQMSKDHTAGVYTPGGVKRVDEIFENPKFIVDGIDAGDIKQGAAGDCWFLAAISTIANKSGLLDSVCVARDEAVGVYGFIFFRDGDWISEVVDDQLFITHGDYYKAPADMKRAFETEEQYIEALQRGSKALVYARCEDSNETWLPLLEKAYAKVHGDYSAIEAGFTGEGVEDLTGGVTSEVNCRDILDKDRFWKEELMRVNEEFLFAGAIFRPGVVHVRGILTGHAYSVLRAVEANGKRLVQVRNPWGKTEWMGPWSDGSAEWTAEWITTLNHKFGDDGSFWMSYEDFLKIFTTLDRTRIFSSEWSVAQCWTREIIRWPNESFAEHEFLVTLEEKGPVVIVLRQADTRYFVGLEGQFDFHLHFRVRRQGESEYYARSTHAIVMDRSASMELQLEAGTWRVSYKITRRKRTRSTRTAIIDEFREKQSDKFMAVARNFDYALHLHVVHGSKHELEDGDKLVAVPVPGEEEEEEEPKKEEAKKEEPKKEEPKEEEPKKEDPQPTPSNQDEEKPEEEAPAIDQAEPEAEKSNQEDAEGDATPAEEAEEKKEEPKTETEDKKKKEDDKEDAKEEEKKKKNDDKKKDKEEDKEELLDAVVVVGIRVHAQDSSLKVSLVKSTPTTSEWSLDPDDSTVTSFHARTSHSLSKIAKLAK</sequence>
<dbReference type="OrthoDB" id="152370at2759"/>
<evidence type="ECO:0000256" key="3">
    <source>
        <dbReference type="ARBA" id="ARBA00022801"/>
    </source>
</evidence>
<evidence type="ECO:0000256" key="6">
    <source>
        <dbReference type="PROSITE-ProRule" id="PRU00239"/>
    </source>
</evidence>
<dbReference type="InterPro" id="IPR038765">
    <property type="entry name" value="Papain-like_cys_pep_sf"/>
</dbReference>
<dbReference type="Gene3D" id="3.90.70.10">
    <property type="entry name" value="Cysteine proteinases"/>
    <property type="match status" value="1"/>
</dbReference>
<evidence type="ECO:0000256" key="1">
    <source>
        <dbReference type="ARBA" id="ARBA00007623"/>
    </source>
</evidence>
<evidence type="ECO:0000259" key="8">
    <source>
        <dbReference type="PROSITE" id="PS50203"/>
    </source>
</evidence>
<dbReference type="InterPro" id="IPR000169">
    <property type="entry name" value="Pept_cys_AS"/>
</dbReference>
<dbReference type="GO" id="GO:0006508">
    <property type="term" value="P:proteolysis"/>
    <property type="evidence" value="ECO:0007669"/>
    <property type="project" value="UniProtKB-KW"/>
</dbReference>
<dbReference type="InterPro" id="IPR022684">
    <property type="entry name" value="Calpain_cysteine_protease"/>
</dbReference>
<keyword evidence="3 6" id="KW-0378">Hydrolase</keyword>
<protein>
    <recommendedName>
        <fullName evidence="8">Calpain catalytic domain-containing protein</fullName>
    </recommendedName>
</protein>
<feature type="domain" description="Calpain catalytic" evidence="8">
    <location>
        <begin position="127"/>
        <end position="410"/>
    </location>
</feature>
<evidence type="ECO:0000256" key="5">
    <source>
        <dbReference type="PIRSR" id="PIRSR622684-1"/>
    </source>
</evidence>
<dbReference type="Pfam" id="PF00648">
    <property type="entry name" value="Peptidase_C2"/>
    <property type="match status" value="1"/>
</dbReference>
<organism evidence="9 10">
    <name type="scientific">Pythium oligandrum</name>
    <name type="common">Mycoparasitic fungus</name>
    <dbReference type="NCBI Taxonomy" id="41045"/>
    <lineage>
        <taxon>Eukaryota</taxon>
        <taxon>Sar</taxon>
        <taxon>Stramenopiles</taxon>
        <taxon>Oomycota</taxon>
        <taxon>Peronosporomycetes</taxon>
        <taxon>Pythiales</taxon>
        <taxon>Pythiaceae</taxon>
        <taxon>Pythium</taxon>
    </lineage>
</organism>
<accession>A0A8K1FN06</accession>
<dbReference type="AlphaFoldDB" id="A0A8K1FN06"/>
<dbReference type="CDD" id="cd00044">
    <property type="entry name" value="CysPc"/>
    <property type="match status" value="1"/>
</dbReference>
<feature type="region of interest" description="Disordered" evidence="7">
    <location>
        <begin position="571"/>
        <end position="696"/>
    </location>
</feature>
<feature type="active site" evidence="5 6">
    <location>
        <position position="334"/>
    </location>
</feature>
<comment type="caution">
    <text evidence="9">The sequence shown here is derived from an EMBL/GenBank/DDBJ whole genome shotgun (WGS) entry which is preliminary data.</text>
</comment>
<keyword evidence="2 6" id="KW-0645">Protease</keyword>
<feature type="active site" evidence="5 6">
    <location>
        <position position="354"/>
    </location>
</feature>
<dbReference type="PANTHER" id="PTHR10183:SF379">
    <property type="entry name" value="CALPAIN-5"/>
    <property type="match status" value="1"/>
</dbReference>
<feature type="region of interest" description="Disordered" evidence="7">
    <location>
        <begin position="714"/>
        <end position="738"/>
    </location>
</feature>
<dbReference type="PRINTS" id="PR00704">
    <property type="entry name" value="CALPAIN"/>
</dbReference>
<dbReference type="SUPFAM" id="SSF54001">
    <property type="entry name" value="Cysteine proteinases"/>
    <property type="match status" value="1"/>
</dbReference>
<keyword evidence="10" id="KW-1185">Reference proteome</keyword>
<dbReference type="Proteomes" id="UP000794436">
    <property type="component" value="Unassembled WGS sequence"/>
</dbReference>
<gene>
    <name evidence="9" type="ORF">Poli38472_014285</name>
</gene>
<comment type="similarity">
    <text evidence="1">Belongs to the peptidase C2 family.</text>
</comment>